<comment type="cofactor">
    <cofactor evidence="1">
        <name>Fe(2+)</name>
        <dbReference type="ChEBI" id="CHEBI:29033"/>
    </cofactor>
</comment>
<evidence type="ECO:0000313" key="6">
    <source>
        <dbReference type="Proteomes" id="UP000192917"/>
    </source>
</evidence>
<keyword evidence="3" id="KW-0408">Iron</keyword>
<accession>A0A1Y6CPR3</accession>
<reference evidence="5 6" key="1">
    <citation type="submission" date="2017-04" db="EMBL/GenBank/DDBJ databases">
        <authorList>
            <person name="Afonso C.L."/>
            <person name="Miller P.J."/>
            <person name="Scott M.A."/>
            <person name="Spackman E."/>
            <person name="Goraichik I."/>
            <person name="Dimitrov K.M."/>
            <person name="Suarez D.L."/>
            <person name="Swayne D.E."/>
        </authorList>
    </citation>
    <scope>NUCLEOTIDE SEQUENCE [LARGE SCALE GENOMIC DNA]</scope>
    <source>
        <strain evidence="5 6">USBA 355</strain>
    </source>
</reference>
<dbReference type="PANTHER" id="PTHR13096">
    <property type="entry name" value="MINA53 MYC INDUCED NUCLEAR ANTIGEN"/>
    <property type="match status" value="1"/>
</dbReference>
<feature type="domain" description="JmjC" evidence="4">
    <location>
        <begin position="83"/>
        <end position="243"/>
    </location>
</feature>
<keyword evidence="2" id="KW-0479">Metal-binding</keyword>
<evidence type="ECO:0000313" key="5">
    <source>
        <dbReference type="EMBL" id="SMF81356.1"/>
    </source>
</evidence>
<dbReference type="Gene3D" id="2.60.120.650">
    <property type="entry name" value="Cupin"/>
    <property type="match status" value="1"/>
</dbReference>
<dbReference type="AlphaFoldDB" id="A0A1Y6CPR3"/>
<proteinExistence type="predicted"/>
<dbReference type="GO" id="GO:0046872">
    <property type="term" value="F:metal ion binding"/>
    <property type="evidence" value="ECO:0007669"/>
    <property type="project" value="UniProtKB-KW"/>
</dbReference>
<protein>
    <submittedName>
        <fullName evidence="5">Cupin superfamily protein</fullName>
    </submittedName>
</protein>
<dbReference type="Proteomes" id="UP000192917">
    <property type="component" value="Unassembled WGS sequence"/>
</dbReference>
<organism evidence="5 6">
    <name type="scientific">Tistlia consotensis USBA 355</name>
    <dbReference type="NCBI Taxonomy" id="560819"/>
    <lineage>
        <taxon>Bacteria</taxon>
        <taxon>Pseudomonadati</taxon>
        <taxon>Pseudomonadota</taxon>
        <taxon>Alphaproteobacteria</taxon>
        <taxon>Rhodospirillales</taxon>
        <taxon>Rhodovibrionaceae</taxon>
        <taxon>Tistlia</taxon>
    </lineage>
</organism>
<dbReference type="PANTHER" id="PTHR13096:SF8">
    <property type="entry name" value="RIBOSOMAL OXYGENASE 1"/>
    <property type="match status" value="1"/>
</dbReference>
<evidence type="ECO:0000256" key="2">
    <source>
        <dbReference type="ARBA" id="ARBA00022723"/>
    </source>
</evidence>
<name>A0A1Y6CPR3_9PROT</name>
<dbReference type="Pfam" id="PF08007">
    <property type="entry name" value="JmjC_2"/>
    <property type="match status" value="1"/>
</dbReference>
<evidence type="ECO:0000259" key="4">
    <source>
        <dbReference type="PROSITE" id="PS51184"/>
    </source>
</evidence>
<gene>
    <name evidence="5" type="ORF">SAMN05428998_14332</name>
</gene>
<dbReference type="InterPro" id="IPR039994">
    <property type="entry name" value="NO66-like"/>
</dbReference>
<evidence type="ECO:0000256" key="1">
    <source>
        <dbReference type="ARBA" id="ARBA00001954"/>
    </source>
</evidence>
<dbReference type="EMBL" id="FWZX01000043">
    <property type="protein sequence ID" value="SMF81356.1"/>
    <property type="molecule type" value="Genomic_DNA"/>
</dbReference>
<sequence length="290" mass="32278">MKDMTRLEHLFFHGSEEGIRRIVGDVDIGAAIYAPGGAQSNLLVWQDWKRRVAILLENGDLRSYEFDLIVNGEAEHSRRLLSPDGSPSAKAVNEAVGAGATLRLFGVGRYDIECAEQVALLKHVFDMPVFANLYMTPPFVGGLQKHFDLDDSLVVQVYGRKTWLLYEGPEENPFPIDYTDVTADDIDSQETRRITLSAGDVLFVPQGIPHKAATEGEESIHIVFGIGVRRPLSDLRALLEEFCRQDPDARRPIRDGKPLPPGRAAQLTERFRNWLLANADCQADHQDGGS</sequence>
<dbReference type="PROSITE" id="PS51184">
    <property type="entry name" value="JMJC"/>
    <property type="match status" value="1"/>
</dbReference>
<keyword evidence="6" id="KW-1185">Reference proteome</keyword>
<dbReference type="STRING" id="560819.SAMN05428998_14332"/>
<dbReference type="SUPFAM" id="SSF51197">
    <property type="entry name" value="Clavaminate synthase-like"/>
    <property type="match status" value="1"/>
</dbReference>
<dbReference type="InterPro" id="IPR003347">
    <property type="entry name" value="JmjC_dom"/>
</dbReference>
<dbReference type="CDD" id="cd02208">
    <property type="entry name" value="cupin_RmlC-like"/>
    <property type="match status" value="1"/>
</dbReference>
<evidence type="ECO:0000256" key="3">
    <source>
        <dbReference type="ARBA" id="ARBA00023004"/>
    </source>
</evidence>